<organism evidence="4 5">
    <name type="scientific">Sphingomonas jatrophae</name>
    <dbReference type="NCBI Taxonomy" id="1166337"/>
    <lineage>
        <taxon>Bacteria</taxon>
        <taxon>Pseudomonadati</taxon>
        <taxon>Pseudomonadota</taxon>
        <taxon>Alphaproteobacteria</taxon>
        <taxon>Sphingomonadales</taxon>
        <taxon>Sphingomonadaceae</taxon>
        <taxon>Sphingomonas</taxon>
    </lineage>
</organism>
<dbReference type="RefSeq" id="WP_093310622.1">
    <property type="nucleotide sequence ID" value="NZ_FOZG01000001.1"/>
</dbReference>
<gene>
    <name evidence="4" type="ORF">SAMN05192580_0643</name>
</gene>
<protein>
    <submittedName>
        <fullName evidence="4">Predicted amidohydrolase</fullName>
    </submittedName>
</protein>
<dbReference type="InterPro" id="IPR036526">
    <property type="entry name" value="C-N_Hydrolase_sf"/>
</dbReference>
<dbReference type="AlphaFoldDB" id="A0A1I6JPN5"/>
<feature type="region of interest" description="Disordered" evidence="1">
    <location>
        <begin position="516"/>
        <end position="537"/>
    </location>
</feature>
<dbReference type="Pfam" id="PF00583">
    <property type="entry name" value="Acetyltransf_1"/>
    <property type="match status" value="1"/>
</dbReference>
<reference evidence="4 5" key="1">
    <citation type="submission" date="2016-10" db="EMBL/GenBank/DDBJ databases">
        <authorList>
            <person name="de Groot N.N."/>
        </authorList>
    </citation>
    <scope>NUCLEOTIDE SEQUENCE [LARGE SCALE GENOMIC DNA]</scope>
    <source>
        <strain evidence="4 5">S5-249</strain>
    </source>
</reference>
<dbReference type="InterPro" id="IPR000182">
    <property type="entry name" value="GNAT_dom"/>
</dbReference>
<dbReference type="CDD" id="cd04301">
    <property type="entry name" value="NAT_SF"/>
    <property type="match status" value="1"/>
</dbReference>
<name>A0A1I6JPN5_9SPHN</name>
<dbReference type="Gene3D" id="3.40.630.30">
    <property type="match status" value="1"/>
</dbReference>
<dbReference type="EMBL" id="FOZG01000001">
    <property type="protein sequence ID" value="SFR80936.1"/>
    <property type="molecule type" value="Genomic_DNA"/>
</dbReference>
<dbReference type="GO" id="GO:0016747">
    <property type="term" value="F:acyltransferase activity, transferring groups other than amino-acyl groups"/>
    <property type="evidence" value="ECO:0007669"/>
    <property type="project" value="InterPro"/>
</dbReference>
<dbReference type="PANTHER" id="PTHR23088:SF50">
    <property type="entry name" value="HYDROLASE YHCX"/>
    <property type="match status" value="1"/>
</dbReference>
<evidence type="ECO:0000259" key="2">
    <source>
        <dbReference type="PROSITE" id="PS50263"/>
    </source>
</evidence>
<evidence type="ECO:0000256" key="1">
    <source>
        <dbReference type="SAM" id="MobiDB-lite"/>
    </source>
</evidence>
<dbReference type="SUPFAM" id="SSF55729">
    <property type="entry name" value="Acyl-CoA N-acyltransferases (Nat)"/>
    <property type="match status" value="1"/>
</dbReference>
<evidence type="ECO:0000313" key="4">
    <source>
        <dbReference type="EMBL" id="SFR80936.1"/>
    </source>
</evidence>
<dbReference type="CDD" id="cd07574">
    <property type="entry name" value="nitrilase_Rim1_like"/>
    <property type="match status" value="1"/>
</dbReference>
<dbReference type="STRING" id="1166337.SAMN05192580_0643"/>
<feature type="domain" description="N-acetyltransferase" evidence="3">
    <location>
        <begin position="10"/>
        <end position="209"/>
    </location>
</feature>
<evidence type="ECO:0000259" key="3">
    <source>
        <dbReference type="PROSITE" id="PS51186"/>
    </source>
</evidence>
<keyword evidence="4" id="KW-0378">Hydrolase</keyword>
<dbReference type="PROSITE" id="PS51186">
    <property type="entry name" value="GNAT"/>
    <property type="match status" value="1"/>
</dbReference>
<feature type="domain" description="CN hydrolase" evidence="2">
    <location>
        <begin position="228"/>
        <end position="485"/>
    </location>
</feature>
<keyword evidence="5" id="KW-1185">Reference proteome</keyword>
<dbReference type="PROSITE" id="PS50263">
    <property type="entry name" value="CN_HYDROLASE"/>
    <property type="match status" value="1"/>
</dbReference>
<proteinExistence type="predicted"/>
<dbReference type="SUPFAM" id="SSF56317">
    <property type="entry name" value="Carbon-nitrogen hydrolase"/>
    <property type="match status" value="1"/>
</dbReference>
<accession>A0A1I6JPN5</accession>
<dbReference type="GO" id="GO:0016787">
    <property type="term" value="F:hydrolase activity"/>
    <property type="evidence" value="ECO:0007669"/>
    <property type="project" value="UniProtKB-KW"/>
</dbReference>
<dbReference type="Pfam" id="PF00795">
    <property type="entry name" value="CN_hydrolase"/>
    <property type="match status" value="1"/>
</dbReference>
<dbReference type="PANTHER" id="PTHR23088">
    <property type="entry name" value="NITRILASE-RELATED"/>
    <property type="match status" value="1"/>
</dbReference>
<dbReference type="InterPro" id="IPR016181">
    <property type="entry name" value="Acyl_CoA_acyltransferase"/>
</dbReference>
<dbReference type="Proteomes" id="UP000198824">
    <property type="component" value="Unassembled WGS sequence"/>
</dbReference>
<sequence length="537" mass="59306">MTRTTARRRLEVRPATPKDAAGIAALARRVYPEFDPYTPAMIRAQINNYPDGQFVALYDGKPVGYCASSRVDEAVAFAAHDWEAISGNGLGTRHDPTGDWLYGFEMAVDPTQRGLRIGQRLYEARRALAEQLELKGIVFAGRMPGFARAKRSVKTPGAYLDAVRTGKLRDPVIGFQINNGFEPSGLLARYLPEDKASGGNAVLMVWRNPYVDPNEEPRFRVPRGIESVRLATVQFQARAVANFEEFVKNVEYFVDVAADYRADFVVFPELFSLSLLSFEDRALSPTEAIDKLTEHRAPLVEALSHMALSYNINIIGGSHPTRTDDGEIQNVAYVCLRDGSVHAQEKIHPTPNERHWWNIKGGDTIEAIQTDCGPIGVLICYDSEFPELARRLADEGARILFVPFCTDSRQGYLRVRYCCQARAVENQCFVVMSGNVGNLPGVDNMDIQYAQSGILTPCDFPFARDGIAAEASENVETLTISDVNLADLTWARAEGTVRNLSDRRFDLYNIDWNRAPVGDPTRPSAPPPAGGKGPGGG</sequence>
<evidence type="ECO:0000313" key="5">
    <source>
        <dbReference type="Proteomes" id="UP000198824"/>
    </source>
</evidence>
<dbReference type="InterPro" id="IPR003010">
    <property type="entry name" value="C-N_Hydrolase"/>
</dbReference>
<dbReference type="OrthoDB" id="9811121at2"/>
<dbReference type="Gene3D" id="3.60.110.10">
    <property type="entry name" value="Carbon-nitrogen hydrolase"/>
    <property type="match status" value="1"/>
</dbReference>